<protein>
    <recommendedName>
        <fullName evidence="5">NADH dehydrogenase [ubiquinone] flavoprotein 1, mitochondrial</fullName>
        <ecNumber evidence="4">7.1.1.2</ecNumber>
    </recommendedName>
    <alternativeName>
        <fullName evidence="15">Complex I-51kD</fullName>
    </alternativeName>
    <alternativeName>
        <fullName evidence="16">NADH-ubiquinone oxidoreductase 51 kDa subunit</fullName>
    </alternativeName>
</protein>
<dbReference type="EC" id="7.1.1.2" evidence="4"/>
<evidence type="ECO:0000259" key="19">
    <source>
        <dbReference type="SMART" id="SM00928"/>
    </source>
</evidence>
<comment type="catalytic activity">
    <reaction evidence="18">
        <text>a ubiquinone + NADH + 5 H(+)(in) = a ubiquinol + NAD(+) + 4 H(+)(out)</text>
        <dbReference type="Rhea" id="RHEA:29091"/>
        <dbReference type="Rhea" id="RHEA-COMP:9565"/>
        <dbReference type="Rhea" id="RHEA-COMP:9566"/>
        <dbReference type="ChEBI" id="CHEBI:15378"/>
        <dbReference type="ChEBI" id="CHEBI:16389"/>
        <dbReference type="ChEBI" id="CHEBI:17976"/>
        <dbReference type="ChEBI" id="CHEBI:57540"/>
        <dbReference type="ChEBI" id="CHEBI:57945"/>
        <dbReference type="EC" id="7.1.1.2"/>
    </reaction>
    <physiologicalReaction direction="left-to-right" evidence="18">
        <dbReference type="Rhea" id="RHEA:29092"/>
    </physiologicalReaction>
</comment>
<dbReference type="InterPro" id="IPR011538">
    <property type="entry name" value="Nuo51_FMN-bd"/>
</dbReference>
<evidence type="ECO:0000256" key="11">
    <source>
        <dbReference type="ARBA" id="ARBA00023004"/>
    </source>
</evidence>
<comment type="similarity">
    <text evidence="3">Belongs to the complex I 51 kDa subunit family.</text>
</comment>
<keyword evidence="9" id="KW-0479">Metal-binding</keyword>
<dbReference type="GO" id="GO:0051539">
    <property type="term" value="F:4 iron, 4 sulfur cluster binding"/>
    <property type="evidence" value="ECO:0007669"/>
    <property type="project" value="UniProtKB-KW"/>
</dbReference>
<comment type="cofactor">
    <cofactor evidence="1">
        <name>FMN</name>
        <dbReference type="ChEBI" id="CHEBI:58210"/>
    </cofactor>
</comment>
<dbReference type="InterPro" id="IPR001949">
    <property type="entry name" value="NADH-UbQ_OxRdtase_51kDa_CS"/>
</dbReference>
<keyword evidence="11" id="KW-0408">Iron</keyword>
<dbReference type="Proteomes" id="UP000565754">
    <property type="component" value="Unassembled WGS sequence"/>
</dbReference>
<comment type="cofactor">
    <cofactor evidence="2">
        <name>[4Fe-4S] cluster</name>
        <dbReference type="ChEBI" id="CHEBI:49883"/>
    </cofactor>
</comment>
<reference evidence="20 21" key="1">
    <citation type="submission" date="2019-09" db="EMBL/GenBank/DDBJ databases">
        <title>Bird 10,000 Genomes (B10K) Project - Family phase.</title>
        <authorList>
            <person name="Zhang G."/>
        </authorList>
    </citation>
    <scope>NUCLEOTIDE SEQUENCE [LARGE SCALE GENOMIC DNA]</scope>
    <source>
        <strain evidence="20">B10K-DU-001-74</strain>
        <tissue evidence="20">Muscle</tissue>
    </source>
</reference>
<dbReference type="InterPro" id="IPR019575">
    <property type="entry name" value="Nuop51_4Fe4S-bd"/>
</dbReference>
<dbReference type="Pfam" id="PF22461">
    <property type="entry name" value="SLBB_2"/>
    <property type="match status" value="1"/>
</dbReference>
<keyword evidence="6" id="KW-0004">4Fe-4S</keyword>
<feature type="domain" description="NADH-ubiquinone oxidoreductase 51kDa subunit iron-sulphur binding" evidence="19">
    <location>
        <begin position="365"/>
        <end position="408"/>
    </location>
</feature>
<dbReference type="GO" id="GO:0010181">
    <property type="term" value="F:FMN binding"/>
    <property type="evidence" value="ECO:0007669"/>
    <property type="project" value="InterPro"/>
</dbReference>
<keyword evidence="14" id="KW-0830">Ubiquinone</keyword>
<evidence type="ECO:0000256" key="18">
    <source>
        <dbReference type="ARBA" id="ARBA00048769"/>
    </source>
</evidence>
<dbReference type="SUPFAM" id="SSF140490">
    <property type="entry name" value="Nqo1C-terminal domain-like"/>
    <property type="match status" value="1"/>
</dbReference>
<keyword evidence="12" id="KW-0411">Iron-sulfur</keyword>
<keyword evidence="8" id="KW-0288">FMN</keyword>
<keyword evidence="13" id="KW-0520">NAD</keyword>
<dbReference type="FunFam" id="3.10.20.600:FF:000001">
    <property type="entry name" value="NADH dehydrogenase [ubiquinone] flavoprotein 1, mitochondrial"/>
    <property type="match status" value="1"/>
</dbReference>
<dbReference type="InterPro" id="IPR054765">
    <property type="entry name" value="SLBB_dom"/>
</dbReference>
<dbReference type="PANTHER" id="PTHR11780">
    <property type="entry name" value="NADH-UBIQUINONE OXIDOREDUCTASE FLAVOPROTEIN 1 NDUFV1"/>
    <property type="match status" value="1"/>
</dbReference>
<evidence type="ECO:0000313" key="20">
    <source>
        <dbReference type="EMBL" id="NXM88152.1"/>
    </source>
</evidence>
<evidence type="ECO:0000256" key="13">
    <source>
        <dbReference type="ARBA" id="ARBA00023027"/>
    </source>
</evidence>
<dbReference type="SUPFAM" id="SSF142019">
    <property type="entry name" value="Nqo1 FMN-binding domain-like"/>
    <property type="match status" value="1"/>
</dbReference>
<dbReference type="GO" id="GO:0045271">
    <property type="term" value="C:respiratory chain complex I"/>
    <property type="evidence" value="ECO:0007669"/>
    <property type="project" value="UniProtKB-ARBA"/>
</dbReference>
<dbReference type="InterPro" id="IPR037207">
    <property type="entry name" value="Nuop51_4Fe4S-bd_sf"/>
</dbReference>
<dbReference type="NCBIfam" id="NF010120">
    <property type="entry name" value="PRK13596.1"/>
    <property type="match status" value="1"/>
</dbReference>
<evidence type="ECO:0000256" key="4">
    <source>
        <dbReference type="ARBA" id="ARBA00012944"/>
    </source>
</evidence>
<dbReference type="PROSITE" id="PS00644">
    <property type="entry name" value="COMPLEX1_51K_1"/>
    <property type="match status" value="1"/>
</dbReference>
<dbReference type="Gene3D" id="3.10.20.600">
    <property type="match status" value="1"/>
</dbReference>
<evidence type="ECO:0000256" key="16">
    <source>
        <dbReference type="ARBA" id="ARBA00030999"/>
    </source>
</evidence>
<evidence type="ECO:0000256" key="2">
    <source>
        <dbReference type="ARBA" id="ARBA00001966"/>
    </source>
</evidence>
<evidence type="ECO:0000256" key="7">
    <source>
        <dbReference type="ARBA" id="ARBA00022630"/>
    </source>
</evidence>
<evidence type="ECO:0000256" key="3">
    <source>
        <dbReference type="ARBA" id="ARBA00007523"/>
    </source>
</evidence>
<dbReference type="InterPro" id="IPR050837">
    <property type="entry name" value="ComplexI_51kDa_subunit"/>
</dbReference>
<dbReference type="FunFam" id="3.40.50.11540:FF:000001">
    <property type="entry name" value="NADH dehydrogenase [ubiquinone] flavoprotein 1, mitochondrial"/>
    <property type="match status" value="1"/>
</dbReference>
<proteinExistence type="inferred from homology"/>
<keyword evidence="7" id="KW-0285">Flavoprotein</keyword>
<keyword evidence="10" id="KW-1278">Translocase</keyword>
<dbReference type="EMBL" id="VXBF01011249">
    <property type="protein sequence ID" value="NXM88152.1"/>
    <property type="molecule type" value="Genomic_DNA"/>
</dbReference>
<name>A0A7L1EF86_OENON</name>
<dbReference type="Pfam" id="PF01512">
    <property type="entry name" value="Complex1_51K"/>
    <property type="match status" value="1"/>
</dbReference>
<comment type="subunit">
    <text evidence="17">Core subunit of respiratory chain NADH dehydrogenase (Complex I) which is composed of 45 different subunits. This is a component of the flavoprotein-sulfur (FP) fragment of the enzyme. Interacts with RAB5IF.</text>
</comment>
<accession>A0A7L1EF86</accession>
<evidence type="ECO:0000256" key="14">
    <source>
        <dbReference type="ARBA" id="ARBA00023075"/>
    </source>
</evidence>
<dbReference type="GO" id="GO:0006120">
    <property type="term" value="P:mitochondrial electron transport, NADH to ubiquinone"/>
    <property type="evidence" value="ECO:0007669"/>
    <property type="project" value="UniProtKB-ARBA"/>
</dbReference>
<dbReference type="SUPFAM" id="SSF142984">
    <property type="entry name" value="Nqo1 middle domain-like"/>
    <property type="match status" value="1"/>
</dbReference>
<dbReference type="AlphaFoldDB" id="A0A7L1EF86"/>
<dbReference type="GO" id="GO:0046872">
    <property type="term" value="F:metal ion binding"/>
    <property type="evidence" value="ECO:0007669"/>
    <property type="project" value="UniProtKB-KW"/>
</dbReference>
<dbReference type="PANTHER" id="PTHR11780:SF10">
    <property type="entry name" value="NADH DEHYDROGENASE [UBIQUINONE] FLAVOPROTEIN 1, MITOCHONDRIAL"/>
    <property type="match status" value="1"/>
</dbReference>
<sequence length="462" mass="50031">TAPKKTQFGSLRDEDRIFTNLYGRHDWRLQGALRRGDWYKTKEILLKGVDWILGEIKTSGLRGRGGAGFPTGLKWSFMNKPPDGRPKYLVVNADEGEPGTCKDREIMRHDPHKLLEGCLVAGRAMGARAAYIYIRGEFYNEASNLQVAIREAYEAGLLGGDACGSGYAFDVFVVRGAGAYICGEETALIESIEGKQGKPRLKPPFPADVGVFGCPTTVANVETVSVAPTICRRGGAWFASFGRERNSGTKLFNISGHVNTPCTVEEEMSVPLKELIEKHAGGVRGGWDNLLAVIPGGSSTPLLPKSVCETVLMDFDSLVQAQSGLGTAAVIVMDKSVRDGDPMTPPATVGPSLSSPSLSPQTDIIKAIARLIEFYKHESCGQCTPCREGEQGAVMARFVRGDAQAAEIDALWEISKQIEGHTICALGDGAAWPVQGLIRHFRPELEERMRRYSEAKARAASA</sequence>
<evidence type="ECO:0000256" key="9">
    <source>
        <dbReference type="ARBA" id="ARBA00022723"/>
    </source>
</evidence>
<dbReference type="SMART" id="SM00928">
    <property type="entry name" value="NADH_4Fe-4S"/>
    <property type="match status" value="1"/>
</dbReference>
<organism evidence="20 21">
    <name type="scientific">Oenanthe oenanthe</name>
    <name type="common">Northern wheatear</name>
    <dbReference type="NCBI Taxonomy" id="279966"/>
    <lineage>
        <taxon>Eukaryota</taxon>
        <taxon>Metazoa</taxon>
        <taxon>Chordata</taxon>
        <taxon>Craniata</taxon>
        <taxon>Vertebrata</taxon>
        <taxon>Euteleostomi</taxon>
        <taxon>Archelosauria</taxon>
        <taxon>Archosauria</taxon>
        <taxon>Dinosauria</taxon>
        <taxon>Saurischia</taxon>
        <taxon>Theropoda</taxon>
        <taxon>Coelurosauria</taxon>
        <taxon>Aves</taxon>
        <taxon>Neognathae</taxon>
        <taxon>Neoaves</taxon>
        <taxon>Telluraves</taxon>
        <taxon>Australaves</taxon>
        <taxon>Passeriformes</taxon>
        <taxon>Muscicapidae</taxon>
        <taxon>Oenanthe</taxon>
    </lineage>
</organism>
<dbReference type="Pfam" id="PF10589">
    <property type="entry name" value="NADH_4Fe-4S"/>
    <property type="match status" value="1"/>
</dbReference>
<evidence type="ECO:0000256" key="1">
    <source>
        <dbReference type="ARBA" id="ARBA00001917"/>
    </source>
</evidence>
<dbReference type="GO" id="GO:0005743">
    <property type="term" value="C:mitochondrial inner membrane"/>
    <property type="evidence" value="ECO:0007669"/>
    <property type="project" value="UniProtKB-ARBA"/>
</dbReference>
<feature type="non-terminal residue" evidence="20">
    <location>
        <position position="462"/>
    </location>
</feature>
<evidence type="ECO:0000256" key="6">
    <source>
        <dbReference type="ARBA" id="ARBA00022485"/>
    </source>
</evidence>
<dbReference type="GO" id="GO:0008137">
    <property type="term" value="F:NADH dehydrogenase (ubiquinone) activity"/>
    <property type="evidence" value="ECO:0007669"/>
    <property type="project" value="UniProtKB-EC"/>
</dbReference>
<dbReference type="Gene3D" id="1.20.1440.230">
    <property type="entry name" value="NADH-ubiquinone oxidoreductase 51kDa subunit, iron-sulphur binding domain"/>
    <property type="match status" value="1"/>
</dbReference>
<evidence type="ECO:0000313" key="21">
    <source>
        <dbReference type="Proteomes" id="UP000565754"/>
    </source>
</evidence>
<gene>
    <name evidence="20" type="primary">Ndufv1</name>
    <name evidence="20" type="ORF">OENOEN_R08415</name>
</gene>
<dbReference type="InterPro" id="IPR037225">
    <property type="entry name" value="Nuo51_FMN-bd_sf"/>
</dbReference>
<comment type="caution">
    <text evidence="20">The sequence shown here is derived from an EMBL/GenBank/DDBJ whole genome shotgun (WGS) entry which is preliminary data.</text>
</comment>
<evidence type="ECO:0000256" key="8">
    <source>
        <dbReference type="ARBA" id="ARBA00022643"/>
    </source>
</evidence>
<evidence type="ECO:0000256" key="10">
    <source>
        <dbReference type="ARBA" id="ARBA00022967"/>
    </source>
</evidence>
<evidence type="ECO:0000256" key="12">
    <source>
        <dbReference type="ARBA" id="ARBA00023014"/>
    </source>
</evidence>
<dbReference type="Gene3D" id="3.40.50.11540">
    <property type="entry name" value="NADH-ubiquinone oxidoreductase 51kDa subunit"/>
    <property type="match status" value="1"/>
</dbReference>
<evidence type="ECO:0000256" key="5">
    <source>
        <dbReference type="ARBA" id="ARBA00022402"/>
    </source>
</evidence>
<feature type="non-terminal residue" evidence="20">
    <location>
        <position position="1"/>
    </location>
</feature>
<dbReference type="FunFam" id="1.20.1440.230:FF:000001">
    <property type="entry name" value="Mitochondrial NADH dehydrogenase flavoprotein 1"/>
    <property type="match status" value="1"/>
</dbReference>
<keyword evidence="21" id="KW-1185">Reference proteome</keyword>
<evidence type="ECO:0000256" key="17">
    <source>
        <dbReference type="ARBA" id="ARBA00046881"/>
    </source>
</evidence>
<dbReference type="PROSITE" id="PS00645">
    <property type="entry name" value="COMPLEX1_51K_2"/>
    <property type="match status" value="1"/>
</dbReference>
<evidence type="ECO:0000256" key="15">
    <source>
        <dbReference type="ARBA" id="ARBA00030807"/>
    </source>
</evidence>